<evidence type="ECO:0000313" key="2">
    <source>
        <dbReference type="Proteomes" id="UP000789570"/>
    </source>
</evidence>
<reference evidence="1" key="1">
    <citation type="submission" date="2021-06" db="EMBL/GenBank/DDBJ databases">
        <authorList>
            <person name="Kallberg Y."/>
            <person name="Tangrot J."/>
            <person name="Rosling A."/>
        </authorList>
    </citation>
    <scope>NUCLEOTIDE SEQUENCE</scope>
    <source>
        <strain evidence="1">UK204</strain>
    </source>
</reference>
<dbReference type="Proteomes" id="UP000789570">
    <property type="component" value="Unassembled WGS sequence"/>
</dbReference>
<dbReference type="EMBL" id="CAJVPQ010001306">
    <property type="protein sequence ID" value="CAG8544707.1"/>
    <property type="molecule type" value="Genomic_DNA"/>
</dbReference>
<name>A0A9N9AXW7_9GLOM</name>
<accession>A0A9N9AXW7</accession>
<comment type="caution">
    <text evidence="1">The sequence shown here is derived from an EMBL/GenBank/DDBJ whole genome shotgun (WGS) entry which is preliminary data.</text>
</comment>
<keyword evidence="2" id="KW-1185">Reference proteome</keyword>
<protein>
    <submittedName>
        <fullName evidence="1">9969_t:CDS:1</fullName>
    </submittedName>
</protein>
<evidence type="ECO:0000313" key="1">
    <source>
        <dbReference type="EMBL" id="CAG8544707.1"/>
    </source>
</evidence>
<dbReference type="AlphaFoldDB" id="A0A9N9AXW7"/>
<sequence>MSHFSALVRKQILNSSLMLWHEQLEVIKKALEKSLKIIDNGSYILDKSNFIKFITLDTLLINHSL</sequence>
<gene>
    <name evidence="1" type="ORF">FCALED_LOCUS5816</name>
</gene>
<proteinExistence type="predicted"/>
<organism evidence="1 2">
    <name type="scientific">Funneliformis caledonium</name>
    <dbReference type="NCBI Taxonomy" id="1117310"/>
    <lineage>
        <taxon>Eukaryota</taxon>
        <taxon>Fungi</taxon>
        <taxon>Fungi incertae sedis</taxon>
        <taxon>Mucoromycota</taxon>
        <taxon>Glomeromycotina</taxon>
        <taxon>Glomeromycetes</taxon>
        <taxon>Glomerales</taxon>
        <taxon>Glomeraceae</taxon>
        <taxon>Funneliformis</taxon>
    </lineage>
</organism>